<dbReference type="Proteomes" id="UP000614601">
    <property type="component" value="Unassembled WGS sequence"/>
</dbReference>
<evidence type="ECO:0000256" key="1">
    <source>
        <dbReference type="ARBA" id="ARBA00022690"/>
    </source>
</evidence>
<protein>
    <recommendedName>
        <fullName evidence="5">TIL domain-containing protein</fullName>
    </recommendedName>
</protein>
<evidence type="ECO:0000256" key="4">
    <source>
        <dbReference type="SAM" id="SignalP"/>
    </source>
</evidence>
<organism evidence="6 7">
    <name type="scientific">Bursaphelenchus okinawaensis</name>
    <dbReference type="NCBI Taxonomy" id="465554"/>
    <lineage>
        <taxon>Eukaryota</taxon>
        <taxon>Metazoa</taxon>
        <taxon>Ecdysozoa</taxon>
        <taxon>Nematoda</taxon>
        <taxon>Chromadorea</taxon>
        <taxon>Rhabditida</taxon>
        <taxon>Tylenchina</taxon>
        <taxon>Tylenchomorpha</taxon>
        <taxon>Aphelenchoidea</taxon>
        <taxon>Aphelenchoididae</taxon>
        <taxon>Bursaphelenchus</taxon>
    </lineage>
</organism>
<gene>
    <name evidence="6" type="ORF">BOKJ2_LOCUS12785</name>
</gene>
<dbReference type="Gene3D" id="2.10.25.10">
    <property type="entry name" value="Laminin"/>
    <property type="match status" value="1"/>
</dbReference>
<keyword evidence="3" id="KW-1015">Disulfide bond</keyword>
<dbReference type="EMBL" id="CAJFCW020000006">
    <property type="protein sequence ID" value="CAG9124805.1"/>
    <property type="molecule type" value="Genomic_DNA"/>
</dbReference>
<evidence type="ECO:0000256" key="3">
    <source>
        <dbReference type="ARBA" id="ARBA00023157"/>
    </source>
</evidence>
<dbReference type="EMBL" id="CAJFDH010000006">
    <property type="protein sequence ID" value="CAD5228652.1"/>
    <property type="molecule type" value="Genomic_DNA"/>
</dbReference>
<dbReference type="PANTHER" id="PTHR23259">
    <property type="entry name" value="RIDDLE"/>
    <property type="match status" value="1"/>
</dbReference>
<dbReference type="Pfam" id="PF01826">
    <property type="entry name" value="TIL"/>
    <property type="match status" value="1"/>
</dbReference>
<dbReference type="InterPro" id="IPR036084">
    <property type="entry name" value="Ser_inhib-like_sf"/>
</dbReference>
<dbReference type="PANTHER" id="PTHR23259:SF70">
    <property type="entry name" value="ACCESSORY GLAND PROTEIN ACP62F-RELATED"/>
    <property type="match status" value="1"/>
</dbReference>
<evidence type="ECO:0000313" key="7">
    <source>
        <dbReference type="Proteomes" id="UP000614601"/>
    </source>
</evidence>
<evidence type="ECO:0000256" key="2">
    <source>
        <dbReference type="ARBA" id="ARBA00022900"/>
    </source>
</evidence>
<dbReference type="Proteomes" id="UP000783686">
    <property type="component" value="Unassembled WGS sequence"/>
</dbReference>
<feature type="domain" description="TIL" evidence="5">
    <location>
        <begin position="23"/>
        <end position="79"/>
    </location>
</feature>
<comment type="caution">
    <text evidence="6">The sequence shown here is derived from an EMBL/GenBank/DDBJ whole genome shotgun (WGS) entry which is preliminary data.</text>
</comment>
<reference evidence="6" key="1">
    <citation type="submission" date="2020-09" db="EMBL/GenBank/DDBJ databases">
        <authorList>
            <person name="Kikuchi T."/>
        </authorList>
    </citation>
    <scope>NUCLEOTIDE SEQUENCE</scope>
    <source>
        <strain evidence="6">SH1</strain>
    </source>
</reference>
<dbReference type="CDD" id="cd19941">
    <property type="entry name" value="TIL"/>
    <property type="match status" value="1"/>
</dbReference>
<keyword evidence="7" id="KW-1185">Reference proteome</keyword>
<dbReference type="OrthoDB" id="6236007at2759"/>
<dbReference type="InterPro" id="IPR051368">
    <property type="entry name" value="SerProtInhib-TIL_Domain"/>
</dbReference>
<evidence type="ECO:0000313" key="6">
    <source>
        <dbReference type="EMBL" id="CAD5228652.1"/>
    </source>
</evidence>
<dbReference type="AlphaFoldDB" id="A0A811LP63"/>
<feature type="chain" id="PRO_5035595154" description="TIL domain-containing protein" evidence="4">
    <location>
        <begin position="21"/>
        <end position="84"/>
    </location>
</feature>
<keyword evidence="2" id="KW-0722">Serine protease inhibitor</keyword>
<keyword evidence="4" id="KW-0732">Signal</keyword>
<proteinExistence type="predicted"/>
<accession>A0A811LP63</accession>
<feature type="signal peptide" evidence="4">
    <location>
        <begin position="1"/>
        <end position="20"/>
    </location>
</feature>
<dbReference type="GO" id="GO:0004867">
    <property type="term" value="F:serine-type endopeptidase inhibitor activity"/>
    <property type="evidence" value="ECO:0007669"/>
    <property type="project" value="UniProtKB-KW"/>
</dbReference>
<dbReference type="InterPro" id="IPR002919">
    <property type="entry name" value="TIL_dom"/>
</dbReference>
<evidence type="ECO:0000259" key="5">
    <source>
        <dbReference type="Pfam" id="PF01826"/>
    </source>
</evidence>
<keyword evidence="1" id="KW-0646">Protease inhibitor</keyword>
<dbReference type="SUPFAM" id="SSF57567">
    <property type="entry name" value="Serine protease inhibitors"/>
    <property type="match status" value="1"/>
</dbReference>
<sequence length="84" mass="9333">MKIFFVVSFVVLLILRTVSGQTCQPHSTYSDCASACPLTCQVVVNGPYHTVCPLICLRGCVCDQGYALYNGRCVRIKKCYKLVH</sequence>
<name>A0A811LP63_9BILA</name>